<accession>A0AAJ1FAE6</accession>
<dbReference type="AlphaFoldDB" id="A0AAJ1FAE6"/>
<dbReference type="InterPro" id="IPR000868">
    <property type="entry name" value="Isochorismatase-like_dom"/>
</dbReference>
<dbReference type="EMBL" id="JAKUDL010000002">
    <property type="protein sequence ID" value="MCH4294020.1"/>
    <property type="molecule type" value="Genomic_DNA"/>
</dbReference>
<name>A0AAJ1FAE6_9GAMM</name>
<dbReference type="RefSeq" id="WP_240590456.1">
    <property type="nucleotide sequence ID" value="NZ_JAKUDL010000002.1"/>
</dbReference>
<sequence length="177" mass="19347">MAKALLVIDVQTLLFEGDKPPYDADAVITRINTLTHTARENGTSVIFIQHEQPDTAIARETPGWQLVSRLEVDEDDYLVGKSTPDSFLGTGLKALLDEMDVETLAICGYASEFCVDTTVRRALALGYPVELISDAHTTADKPHLEGKLIQAHHNATLSAIQSFGVRATLIDTLNWQG</sequence>
<evidence type="ECO:0000256" key="1">
    <source>
        <dbReference type="ARBA" id="ARBA00022801"/>
    </source>
</evidence>
<gene>
    <name evidence="3" type="ORF">MJ923_06850</name>
</gene>
<organism evidence="3 4">
    <name type="scientific">Shewanella zhuhaiensis</name>
    <dbReference type="NCBI Taxonomy" id="2919576"/>
    <lineage>
        <taxon>Bacteria</taxon>
        <taxon>Pseudomonadati</taxon>
        <taxon>Pseudomonadota</taxon>
        <taxon>Gammaproteobacteria</taxon>
        <taxon>Alteromonadales</taxon>
        <taxon>Shewanellaceae</taxon>
        <taxon>Shewanella</taxon>
    </lineage>
</organism>
<dbReference type="InterPro" id="IPR036380">
    <property type="entry name" value="Isochorismatase-like_sf"/>
</dbReference>
<dbReference type="GO" id="GO:0016787">
    <property type="term" value="F:hydrolase activity"/>
    <property type="evidence" value="ECO:0007669"/>
    <property type="project" value="UniProtKB-KW"/>
</dbReference>
<evidence type="ECO:0000313" key="4">
    <source>
        <dbReference type="Proteomes" id="UP001297581"/>
    </source>
</evidence>
<reference evidence="3 4" key="1">
    <citation type="submission" date="2022-02" db="EMBL/GenBank/DDBJ databases">
        <title>The genome sequence of Shewanella sp. 3B26.</title>
        <authorList>
            <person name="Du J."/>
        </authorList>
    </citation>
    <scope>NUCLEOTIDE SEQUENCE [LARGE SCALE GENOMIC DNA]</scope>
    <source>
        <strain evidence="3 4">3B26</strain>
    </source>
</reference>
<dbReference type="Proteomes" id="UP001297581">
    <property type="component" value="Unassembled WGS sequence"/>
</dbReference>
<keyword evidence="1 3" id="KW-0378">Hydrolase</keyword>
<keyword evidence="4" id="KW-1185">Reference proteome</keyword>
<dbReference type="PANTHER" id="PTHR43540">
    <property type="entry name" value="PEROXYUREIDOACRYLATE/UREIDOACRYLATE AMIDOHYDROLASE-RELATED"/>
    <property type="match status" value="1"/>
</dbReference>
<evidence type="ECO:0000259" key="2">
    <source>
        <dbReference type="Pfam" id="PF00857"/>
    </source>
</evidence>
<dbReference type="CDD" id="cd01014">
    <property type="entry name" value="nicotinamidase_related"/>
    <property type="match status" value="1"/>
</dbReference>
<dbReference type="SUPFAM" id="SSF52499">
    <property type="entry name" value="Isochorismatase-like hydrolases"/>
    <property type="match status" value="1"/>
</dbReference>
<comment type="caution">
    <text evidence="3">The sequence shown here is derived from an EMBL/GenBank/DDBJ whole genome shotgun (WGS) entry which is preliminary data.</text>
</comment>
<proteinExistence type="predicted"/>
<dbReference type="Gene3D" id="3.40.50.850">
    <property type="entry name" value="Isochorismatase-like"/>
    <property type="match status" value="1"/>
</dbReference>
<dbReference type="PANTHER" id="PTHR43540:SF14">
    <property type="entry name" value="ISOCHORISMATASE"/>
    <property type="match status" value="1"/>
</dbReference>
<dbReference type="InterPro" id="IPR050272">
    <property type="entry name" value="Isochorismatase-like_hydrls"/>
</dbReference>
<feature type="domain" description="Isochorismatase-like" evidence="2">
    <location>
        <begin position="4"/>
        <end position="143"/>
    </location>
</feature>
<dbReference type="Pfam" id="PF00857">
    <property type="entry name" value="Isochorismatase"/>
    <property type="match status" value="1"/>
</dbReference>
<evidence type="ECO:0000313" key="3">
    <source>
        <dbReference type="EMBL" id="MCH4294020.1"/>
    </source>
</evidence>
<protein>
    <submittedName>
        <fullName evidence="3">Cysteine hydrolase</fullName>
    </submittedName>
</protein>